<evidence type="ECO:0008006" key="10">
    <source>
        <dbReference type="Google" id="ProtNLM"/>
    </source>
</evidence>
<evidence type="ECO:0000256" key="1">
    <source>
        <dbReference type="ARBA" id="ARBA00004267"/>
    </source>
</evidence>
<keyword evidence="2" id="KW-0963">Cytoplasm</keyword>
<organism evidence="8 9">
    <name type="scientific">Sparassis crispa</name>
    <dbReference type="NCBI Taxonomy" id="139825"/>
    <lineage>
        <taxon>Eukaryota</taxon>
        <taxon>Fungi</taxon>
        <taxon>Dikarya</taxon>
        <taxon>Basidiomycota</taxon>
        <taxon>Agaricomycotina</taxon>
        <taxon>Agaricomycetes</taxon>
        <taxon>Polyporales</taxon>
        <taxon>Sparassidaceae</taxon>
        <taxon>Sparassis</taxon>
    </lineage>
</organism>
<evidence type="ECO:0000256" key="2">
    <source>
        <dbReference type="ARBA" id="ARBA00022490"/>
    </source>
</evidence>
<feature type="compositionally biased region" description="Low complexity" evidence="5">
    <location>
        <begin position="199"/>
        <end position="214"/>
    </location>
</feature>
<feature type="region of interest" description="Disordered" evidence="5">
    <location>
        <begin position="571"/>
        <end position="637"/>
    </location>
</feature>
<protein>
    <recommendedName>
        <fullName evidence="10">Cep57 centrosome microtubule-binding domain-containing protein</fullName>
    </recommendedName>
</protein>
<feature type="compositionally biased region" description="Basic and acidic residues" evidence="5">
    <location>
        <begin position="672"/>
        <end position="689"/>
    </location>
</feature>
<dbReference type="RefSeq" id="XP_027616193.1">
    <property type="nucleotide sequence ID" value="XM_027760392.1"/>
</dbReference>
<feature type="region of interest" description="Disordered" evidence="5">
    <location>
        <begin position="846"/>
        <end position="883"/>
    </location>
</feature>
<dbReference type="PANTHER" id="PTHR19336:SF9">
    <property type="entry name" value="SPINDLE POLE BODY PROTEIN PPC89"/>
    <property type="match status" value="1"/>
</dbReference>
<dbReference type="GeneID" id="38782197"/>
<dbReference type="InParanoid" id="A0A401GSX8"/>
<feature type="coiled-coil region" evidence="4">
    <location>
        <begin position="487"/>
        <end position="556"/>
    </location>
</feature>
<feature type="domain" description="PPC89 centrosome localisation" evidence="7">
    <location>
        <begin position="490"/>
        <end position="564"/>
    </location>
</feature>
<feature type="compositionally biased region" description="Polar residues" evidence="5">
    <location>
        <begin position="654"/>
        <end position="669"/>
    </location>
</feature>
<dbReference type="Proteomes" id="UP000287166">
    <property type="component" value="Unassembled WGS sequence"/>
</dbReference>
<keyword evidence="4" id="KW-0175">Coiled coil</keyword>
<evidence type="ECO:0000313" key="9">
    <source>
        <dbReference type="Proteomes" id="UP000287166"/>
    </source>
</evidence>
<feature type="coiled-coil region" evidence="4">
    <location>
        <begin position="396"/>
        <end position="430"/>
    </location>
</feature>
<evidence type="ECO:0000313" key="8">
    <source>
        <dbReference type="EMBL" id="GBE85280.1"/>
    </source>
</evidence>
<dbReference type="InterPro" id="IPR025925">
    <property type="entry name" value="PPC89_CLD"/>
</dbReference>
<dbReference type="Pfam" id="PF06657">
    <property type="entry name" value="Cep57_MT_bd"/>
    <property type="match status" value="1"/>
</dbReference>
<feature type="compositionally biased region" description="Low complexity" evidence="5">
    <location>
        <begin position="246"/>
        <end position="270"/>
    </location>
</feature>
<keyword evidence="9" id="KW-1185">Reference proteome</keyword>
<evidence type="ECO:0000259" key="7">
    <source>
        <dbReference type="Pfam" id="PF14197"/>
    </source>
</evidence>
<evidence type="ECO:0000256" key="3">
    <source>
        <dbReference type="ARBA" id="ARBA00023212"/>
    </source>
</evidence>
<feature type="region of interest" description="Disordered" evidence="5">
    <location>
        <begin position="962"/>
        <end position="994"/>
    </location>
</feature>
<feature type="region of interest" description="Disordered" evidence="5">
    <location>
        <begin position="653"/>
        <end position="786"/>
    </location>
</feature>
<dbReference type="OrthoDB" id="76453at2759"/>
<evidence type="ECO:0000256" key="5">
    <source>
        <dbReference type="SAM" id="MobiDB-lite"/>
    </source>
</evidence>
<keyword evidence="3" id="KW-0206">Cytoskeleton</keyword>
<feature type="compositionally biased region" description="Basic and acidic residues" evidence="5">
    <location>
        <begin position="571"/>
        <end position="581"/>
    </location>
</feature>
<dbReference type="InterPro" id="IPR051756">
    <property type="entry name" value="Centrosomal_MT-associated"/>
</dbReference>
<feature type="region of interest" description="Disordered" evidence="5">
    <location>
        <begin position="195"/>
        <end position="299"/>
    </location>
</feature>
<dbReference type="AlphaFoldDB" id="A0A401GSX8"/>
<feature type="compositionally biased region" description="Acidic residues" evidence="5">
    <location>
        <begin position="609"/>
        <end position="622"/>
    </location>
</feature>
<evidence type="ECO:0000256" key="4">
    <source>
        <dbReference type="SAM" id="Coils"/>
    </source>
</evidence>
<sequence>MSRHPANFEFSIRGDELEQNRIQLEHNLQHTDLSLHLSSTPDDDTDVEYPRHNSAPSPFVVSPPFGHHSEDHLQPAEQSQYHAWSYRTLEEDGDGVAPYAMSTISTAAHHASALTLSAGLGGRRTRRDISMSGAEYDPDRPLHGIMAGMNGYLSNIDINSTMSNHMMSAATDFDPVVVDDTAEIDRILQSGHTGVVVRSPDCSSSATSDSEPASLRSNTRSPRPKLSDALHKVAFSPKRPRSAQAHLSPHSRPHSSLVPLFGTAHPTLRARPPPTTLGSEADAPTPRPRQVSRNQSLSYVQESMPRNRSAAAMHDKDRNPFGDVGNQMAPERAPPVKIPSQTPLKGKVYLPDVTGLTEAIATPVKIDPDYHGYKARKDGECEARLLATLNLVQAKLAFLESENSTTRRRVRELEVELEACKHEVAKERTKMIAREEVMAPPHADITSKERHRFTNAGRLQKGKAQVRVDDRDMSANESRYKEVVEEKKALEALITTLRAHLSRLTAELSDHQRLLIELRTLRDCDVRSLADKSKDVDQLRREVERLAGEVDVLKGVIEEGLKERRIAKERSSFKCEEDTPEHSVATQTIPQVDAPDRQALMSTSSTNTEEADEDEDEGEDETSGSSRRLSPSPSPKEHALFTERTIRTDHATVGSLQFASSTNARQSVDTAELERISAEVEERRSERSSSVHSPALSRPHSRLSERSASPLLSRPASRIASTSNSSQVVDDVQRAPSPTSPMDGPSRPPAPTPRVSGKVRMSEETRSPSGKPCSEQQQAVEPETPFPQIRGARLERLFFSAPEHNVETCTICHRRRRKRCLPLEQIPSWMAGRPPHDFRARMQDQDDDEGFVDGSDEDEDLVDSRHGGKGTAPERQGWSGKSPPQTVLVRVLRELEDDFTHYKGIYVELADQYKVMDPTSNVVKRNVLAEHLREIIDILEQKGDQIASLYDLLTFNDKPTRQSVIPDRSQRHAPNAKRSMPGRSRGIARQATLP</sequence>
<feature type="domain" description="Cep57 centrosome microtubule-binding" evidence="6">
    <location>
        <begin position="879"/>
        <end position="952"/>
    </location>
</feature>
<dbReference type="GO" id="GO:0005815">
    <property type="term" value="C:microtubule organizing center"/>
    <property type="evidence" value="ECO:0007669"/>
    <property type="project" value="UniProtKB-SubCell"/>
</dbReference>
<reference evidence="8 9" key="1">
    <citation type="journal article" date="2018" name="Sci. Rep.">
        <title>Genome sequence of the cauliflower mushroom Sparassis crispa (Hanabiratake) and its association with beneficial usage.</title>
        <authorList>
            <person name="Kiyama R."/>
            <person name="Furutani Y."/>
            <person name="Kawaguchi K."/>
            <person name="Nakanishi T."/>
        </authorList>
    </citation>
    <scope>NUCLEOTIDE SEQUENCE [LARGE SCALE GENOMIC DNA]</scope>
</reference>
<comment type="subcellular location">
    <subcellularLocation>
        <location evidence="1">Cytoplasm</location>
        <location evidence="1">Cytoskeleton</location>
        <location evidence="1">Microtubule organizing center</location>
    </subcellularLocation>
</comment>
<dbReference type="EMBL" id="BFAD01000007">
    <property type="protein sequence ID" value="GBE85280.1"/>
    <property type="molecule type" value="Genomic_DNA"/>
</dbReference>
<evidence type="ECO:0000259" key="6">
    <source>
        <dbReference type="Pfam" id="PF06657"/>
    </source>
</evidence>
<dbReference type="PANTHER" id="PTHR19336">
    <property type="entry name" value="UNCHARACTERIZED DUF1167"/>
    <property type="match status" value="1"/>
</dbReference>
<feature type="compositionally biased region" description="Polar residues" evidence="5">
    <location>
        <begin position="719"/>
        <end position="728"/>
    </location>
</feature>
<dbReference type="Pfam" id="PF14197">
    <property type="entry name" value="Cep57_CLD_2"/>
    <property type="match status" value="1"/>
</dbReference>
<gene>
    <name evidence="8" type="ORF">SCP_0704670</name>
</gene>
<name>A0A401GSX8_9APHY</name>
<comment type="caution">
    <text evidence="8">The sequence shown here is derived from an EMBL/GenBank/DDBJ whole genome shotgun (WGS) entry which is preliminary data.</text>
</comment>
<accession>A0A401GSX8</accession>
<dbReference type="InterPro" id="IPR024957">
    <property type="entry name" value="Cep57_MT-bd_dom"/>
</dbReference>
<proteinExistence type="predicted"/>
<feature type="compositionally biased region" description="Acidic residues" evidence="5">
    <location>
        <begin position="846"/>
        <end position="861"/>
    </location>
</feature>
<dbReference type="GO" id="GO:0008017">
    <property type="term" value="F:microtubule binding"/>
    <property type="evidence" value="ECO:0007669"/>
    <property type="project" value="InterPro"/>
</dbReference>